<geneLocation type="plasmid" evidence="2">
    <name>pBF69566b</name>
</geneLocation>
<dbReference type="SUPFAM" id="SSF143120">
    <property type="entry name" value="YefM-like"/>
    <property type="match status" value="1"/>
</dbReference>
<reference evidence="2" key="1">
    <citation type="journal article" date="2014" name="Int. J. Antimicrob. Agents">
        <title>Use of MALDI-TOF/MS for routine detection of cfiA gene-positive Bacteroides fragilis strains.</title>
        <authorList>
            <person name="Fenyvesi V.S."/>
            <person name="Urban E."/>
            <person name="Bartha N."/>
            <person name="Abrok M."/>
            <person name="Kostrzewa M."/>
            <person name="Nagy E."/>
            <person name="Minarovits J."/>
            <person name="Soki J."/>
        </authorList>
    </citation>
    <scope>NUCLEOTIDE SEQUENCE</scope>
    <source>
        <strain evidence="2">69566</strain>
        <plasmid evidence="2">pBF69566b</plasmid>
    </source>
</reference>
<keyword evidence="2" id="KW-0614">Plasmid</keyword>
<dbReference type="AlphaFoldDB" id="A0A081UJM3"/>
<organism evidence="2">
    <name type="scientific">Bacteroides fragilis</name>
    <dbReference type="NCBI Taxonomy" id="817"/>
    <lineage>
        <taxon>Bacteria</taxon>
        <taxon>Pseudomonadati</taxon>
        <taxon>Bacteroidota</taxon>
        <taxon>Bacteroidia</taxon>
        <taxon>Bacteroidales</taxon>
        <taxon>Bacteroidaceae</taxon>
        <taxon>Bacteroides</taxon>
    </lineage>
</organism>
<evidence type="ECO:0000256" key="1">
    <source>
        <dbReference type="ARBA" id="ARBA00009981"/>
    </source>
</evidence>
<dbReference type="OrthoDB" id="3035307at2"/>
<dbReference type="InterPro" id="IPR036165">
    <property type="entry name" value="YefM-like_sf"/>
</dbReference>
<accession>A0A081UJM3</accession>
<name>A0A081UJM3_BACFG</name>
<dbReference type="RefSeq" id="WP_005812757.1">
    <property type="nucleotide sequence ID" value="NZ_CP036548.1"/>
</dbReference>
<dbReference type="PATRIC" id="fig|817.51.peg.3014"/>
<sequence length="88" mass="10082">MQIVTTREFRANQKKYFEMAETETILVSRRNAAPIMVCAVREGDFPSKEELAAIQRGIEDIRNGNTFRMAKNESLDDFLNRIEGEGNV</sequence>
<dbReference type="EMBL" id="KJ830768">
    <property type="protein sequence ID" value="AIT71655.1"/>
    <property type="molecule type" value="Genomic_DNA"/>
</dbReference>
<proteinExistence type="inferred from homology"/>
<comment type="similarity">
    <text evidence="1">Belongs to the phD/YefM antitoxin family.</text>
</comment>
<evidence type="ECO:0000313" key="2">
    <source>
        <dbReference type="EMBL" id="AIT71655.1"/>
    </source>
</evidence>
<protein>
    <submittedName>
        <fullName evidence="2">Antitoxin</fullName>
    </submittedName>
</protein>